<evidence type="ECO:0000313" key="2">
    <source>
        <dbReference type="EMBL" id="KAJ1092646.1"/>
    </source>
</evidence>
<reference evidence="2" key="1">
    <citation type="journal article" date="2022" name="bioRxiv">
        <title>Sequencing and chromosome-scale assembly of the giantPleurodeles waltlgenome.</title>
        <authorList>
            <person name="Brown T."/>
            <person name="Elewa A."/>
            <person name="Iarovenko S."/>
            <person name="Subramanian E."/>
            <person name="Araus A.J."/>
            <person name="Petzold A."/>
            <person name="Susuki M."/>
            <person name="Suzuki K.-i.T."/>
            <person name="Hayashi T."/>
            <person name="Toyoda A."/>
            <person name="Oliveira C."/>
            <person name="Osipova E."/>
            <person name="Leigh N.D."/>
            <person name="Simon A."/>
            <person name="Yun M.H."/>
        </authorList>
    </citation>
    <scope>NUCLEOTIDE SEQUENCE</scope>
    <source>
        <strain evidence="2">20211129_DDA</strain>
        <tissue evidence="2">Liver</tissue>
    </source>
</reference>
<dbReference type="EMBL" id="JANPWB010000015">
    <property type="protein sequence ID" value="KAJ1092646.1"/>
    <property type="molecule type" value="Genomic_DNA"/>
</dbReference>
<gene>
    <name evidence="2" type="ORF">NDU88_005756</name>
</gene>
<protein>
    <submittedName>
        <fullName evidence="2">Uncharacterized protein</fullName>
    </submittedName>
</protein>
<dbReference type="AlphaFoldDB" id="A0AAV7LM27"/>
<accession>A0AAV7LM27</accession>
<name>A0AAV7LM27_PLEWA</name>
<keyword evidence="3" id="KW-1185">Reference proteome</keyword>
<feature type="region of interest" description="Disordered" evidence="1">
    <location>
        <begin position="80"/>
        <end position="102"/>
    </location>
</feature>
<evidence type="ECO:0000256" key="1">
    <source>
        <dbReference type="SAM" id="MobiDB-lite"/>
    </source>
</evidence>
<sequence>MQVFTQYFERLYADPVGLDVAAAQAYFSDITLVWFDDAHRSFLDVPFSVEEVIAAIHGLPGVCGIFGDWDFPGLAPGGLDCHDPQTGEGSGQLRFVPPTLHD</sequence>
<dbReference type="Proteomes" id="UP001066276">
    <property type="component" value="Chromosome 11"/>
</dbReference>
<proteinExistence type="predicted"/>
<comment type="caution">
    <text evidence="2">The sequence shown here is derived from an EMBL/GenBank/DDBJ whole genome shotgun (WGS) entry which is preliminary data.</text>
</comment>
<evidence type="ECO:0000313" key="3">
    <source>
        <dbReference type="Proteomes" id="UP001066276"/>
    </source>
</evidence>
<organism evidence="2 3">
    <name type="scientific">Pleurodeles waltl</name>
    <name type="common">Iberian ribbed newt</name>
    <dbReference type="NCBI Taxonomy" id="8319"/>
    <lineage>
        <taxon>Eukaryota</taxon>
        <taxon>Metazoa</taxon>
        <taxon>Chordata</taxon>
        <taxon>Craniata</taxon>
        <taxon>Vertebrata</taxon>
        <taxon>Euteleostomi</taxon>
        <taxon>Amphibia</taxon>
        <taxon>Batrachia</taxon>
        <taxon>Caudata</taxon>
        <taxon>Salamandroidea</taxon>
        <taxon>Salamandridae</taxon>
        <taxon>Pleurodelinae</taxon>
        <taxon>Pleurodeles</taxon>
    </lineage>
</organism>